<proteinExistence type="predicted"/>
<sequence length="84" mass="9692">MPKMDAVPEYEAQEIEREIKKELAGAGSNVSDAVRRINEMFGTNDTPQTVTRQLKQGILPHWKLRRIAAALDYELVWKKKEPQQ</sequence>
<protein>
    <submittedName>
        <fullName evidence="1">Uncharacterized protein</fullName>
    </submittedName>
</protein>
<comment type="caution">
    <text evidence="1">The sequence shown here is derived from an EMBL/GenBank/DDBJ whole genome shotgun (WGS) entry which is preliminary data.</text>
</comment>
<name>A0ABM9W017_9FIRM</name>
<evidence type="ECO:0000313" key="2">
    <source>
        <dbReference type="Proteomes" id="UP000245702"/>
    </source>
</evidence>
<accession>A0ABM9W017</accession>
<gene>
    <name evidence="1" type="ORF">SSPH_01077</name>
</gene>
<reference evidence="1 2" key="1">
    <citation type="submission" date="2016-01" db="EMBL/GenBank/DDBJ databases">
        <authorList>
            <person name="Brown R."/>
        </authorList>
    </citation>
    <scope>NUCLEOTIDE SEQUENCE [LARGE SCALE GENOMIC DNA]</scope>
    <source>
        <strain evidence="1">Sporomusa sphaeroides DSM 2875</strain>
    </source>
</reference>
<organism evidence="1 2">
    <name type="scientific">Sporomusa sphaeroides DSM 2875</name>
    <dbReference type="NCBI Taxonomy" id="1337886"/>
    <lineage>
        <taxon>Bacteria</taxon>
        <taxon>Bacillati</taxon>
        <taxon>Bacillota</taxon>
        <taxon>Negativicutes</taxon>
        <taxon>Selenomonadales</taxon>
        <taxon>Sporomusaceae</taxon>
        <taxon>Sporomusa</taxon>
    </lineage>
</organism>
<keyword evidence="2" id="KW-1185">Reference proteome</keyword>
<dbReference type="Proteomes" id="UP000245702">
    <property type="component" value="Unassembled WGS sequence"/>
</dbReference>
<evidence type="ECO:0000313" key="1">
    <source>
        <dbReference type="EMBL" id="CVK18439.1"/>
    </source>
</evidence>
<dbReference type="EMBL" id="FCOW01000004">
    <property type="protein sequence ID" value="CVK18439.1"/>
    <property type="molecule type" value="Genomic_DNA"/>
</dbReference>
<dbReference type="RefSeq" id="WP_075756373.1">
    <property type="nucleotide sequence ID" value="NZ_CP146991.1"/>
</dbReference>